<feature type="compositionally biased region" description="Basic and acidic residues" evidence="5">
    <location>
        <begin position="22"/>
        <end position="50"/>
    </location>
</feature>
<dbReference type="PROSITE" id="PS50102">
    <property type="entry name" value="RRM"/>
    <property type="match status" value="3"/>
</dbReference>
<feature type="compositionally biased region" description="Basic and acidic residues" evidence="5">
    <location>
        <begin position="1"/>
        <end position="14"/>
    </location>
</feature>
<feature type="compositionally biased region" description="Basic and acidic residues" evidence="5">
    <location>
        <begin position="119"/>
        <end position="168"/>
    </location>
</feature>
<proteinExistence type="predicted"/>
<feature type="domain" description="RRM" evidence="6">
    <location>
        <begin position="468"/>
        <end position="552"/>
    </location>
</feature>
<dbReference type="SMART" id="SM00361">
    <property type="entry name" value="RRM_1"/>
    <property type="match status" value="2"/>
</dbReference>
<dbReference type="InterPro" id="IPR035979">
    <property type="entry name" value="RBD_domain_sf"/>
</dbReference>
<evidence type="ECO:0000256" key="1">
    <source>
        <dbReference type="ARBA" id="ARBA00022553"/>
    </source>
</evidence>
<evidence type="ECO:0000256" key="2">
    <source>
        <dbReference type="ARBA" id="ARBA00022737"/>
    </source>
</evidence>
<comment type="caution">
    <text evidence="7">The sequence shown here is derived from an EMBL/GenBank/DDBJ whole genome shotgun (WGS) entry which is preliminary data.</text>
</comment>
<feature type="compositionally biased region" description="Basic and acidic residues" evidence="5">
    <location>
        <begin position="96"/>
        <end position="111"/>
    </location>
</feature>
<dbReference type="GeneID" id="90035293"/>
<dbReference type="Pfam" id="PF00076">
    <property type="entry name" value="RRM_1"/>
    <property type="match status" value="3"/>
</dbReference>
<keyword evidence="3 4" id="KW-0694">RNA-binding</keyword>
<feature type="region of interest" description="Disordered" evidence="5">
    <location>
        <begin position="385"/>
        <end position="424"/>
    </location>
</feature>
<dbReference type="NCBIfam" id="TIGR01622">
    <property type="entry name" value="SF-CC1"/>
    <property type="match status" value="1"/>
</dbReference>
<gene>
    <name evidence="7" type="ORF">BZA70DRAFT_160847</name>
</gene>
<dbReference type="EMBL" id="JBBJBU010000005">
    <property type="protein sequence ID" value="KAK7205503.1"/>
    <property type="molecule type" value="Genomic_DNA"/>
</dbReference>
<dbReference type="Pfam" id="PF15519">
    <property type="entry name" value="RBM39linker"/>
    <property type="match status" value="1"/>
</dbReference>
<dbReference type="InterPro" id="IPR006509">
    <property type="entry name" value="RBM39_SF"/>
</dbReference>
<dbReference type="InterPro" id="IPR012677">
    <property type="entry name" value="Nucleotide-bd_a/b_plait_sf"/>
</dbReference>
<evidence type="ECO:0000259" key="6">
    <source>
        <dbReference type="PROSITE" id="PS50102"/>
    </source>
</evidence>
<feature type="compositionally biased region" description="Basic and acidic residues" evidence="5">
    <location>
        <begin position="59"/>
        <end position="89"/>
    </location>
</feature>
<organism evidence="7 8">
    <name type="scientific">Myxozyma melibiosi</name>
    <dbReference type="NCBI Taxonomy" id="54550"/>
    <lineage>
        <taxon>Eukaryota</taxon>
        <taxon>Fungi</taxon>
        <taxon>Dikarya</taxon>
        <taxon>Ascomycota</taxon>
        <taxon>Saccharomycotina</taxon>
        <taxon>Lipomycetes</taxon>
        <taxon>Lipomycetales</taxon>
        <taxon>Lipomycetaceae</taxon>
        <taxon>Myxozyma</taxon>
    </lineage>
</organism>
<evidence type="ECO:0000256" key="5">
    <source>
        <dbReference type="SAM" id="MobiDB-lite"/>
    </source>
</evidence>
<sequence>MSYSEEGSRGDASPRDGGANDLRSRIDTSDRGRHDHVASSPHSERSERSTSKSGHHRRSSVDSDRTRDRDRDRERDRDRYRDRERDRSRERRRRERSRERRDRDRYRERSRSRSPGGGRSERRRREEDRYRDRPERESHRESGRASREPERDRRNERRSSPRLTEDERDQRTIFVQQLAARLRTKELIAFFEQAGPVRDAQIVKDRVSGRSKGVGYVEFRDIESVQKAINMTGQKLLDIPVIVQLTEAEKNRLARAESSASAQHALEQQRQQMGAQQVYNRLYVGNIHFAITESDLKQIFESYGAVDFVILQKDETGVRSKGFGFVQFAEKESAQNALELNGFKLGGRPIRVGPGNEKIVTEPPELLIKRLGGGPGVEIPSSLAAASAGAGGGDIGSDMRSHSGRGRDDKKPTGQLASALDDSDVSGVTLNSVSRESLMKKLMREEDALPVEEAPAPRKPTVGVQASRCIALSNMFDPDEEDGPDWVKELEEDVKAECEEKYGKVVHLAVEPASKGEIFVKFADVSGGEKAILGLNGRYFGGRQISATPVVDMVYSLRFPRSRNL</sequence>
<protein>
    <recommendedName>
        <fullName evidence="6">RRM domain-containing protein</fullName>
    </recommendedName>
</protein>
<accession>A0ABR1F8S5</accession>
<dbReference type="CDD" id="cd12285">
    <property type="entry name" value="RRM3_RBM39_like"/>
    <property type="match status" value="1"/>
</dbReference>
<evidence type="ECO:0000313" key="7">
    <source>
        <dbReference type="EMBL" id="KAK7205503.1"/>
    </source>
</evidence>
<dbReference type="InterPro" id="IPR003954">
    <property type="entry name" value="RRM_euk-type"/>
</dbReference>
<keyword evidence="8" id="KW-1185">Reference proteome</keyword>
<keyword evidence="1" id="KW-0597">Phosphoprotein</keyword>
<dbReference type="Gene3D" id="3.30.70.330">
    <property type="match status" value="3"/>
</dbReference>
<name>A0ABR1F8S5_9ASCO</name>
<dbReference type="PANTHER" id="PTHR48036">
    <property type="entry name" value="SPLICING FACTOR (PAD-1), PUTATIVE (AFU_ORTHOLOGUE AFUA_1G15810)-RELATED"/>
    <property type="match status" value="1"/>
</dbReference>
<dbReference type="CDD" id="cd12283">
    <property type="entry name" value="RRM1_RBM39_like"/>
    <property type="match status" value="1"/>
</dbReference>
<feature type="region of interest" description="Disordered" evidence="5">
    <location>
        <begin position="1"/>
        <end position="168"/>
    </location>
</feature>
<feature type="compositionally biased region" description="Basic and acidic residues" evidence="5">
    <location>
        <begin position="397"/>
        <end position="412"/>
    </location>
</feature>
<evidence type="ECO:0000256" key="4">
    <source>
        <dbReference type="PROSITE-ProRule" id="PRU00176"/>
    </source>
</evidence>
<dbReference type="RefSeq" id="XP_064768536.1">
    <property type="nucleotide sequence ID" value="XM_064909781.1"/>
</dbReference>
<reference evidence="7 8" key="1">
    <citation type="submission" date="2024-03" db="EMBL/GenBank/DDBJ databases">
        <title>Genome-scale model development and genomic sequencing of the oleaginous clade Lipomyces.</title>
        <authorList>
            <consortium name="Lawrence Berkeley National Laboratory"/>
            <person name="Czajka J.J."/>
            <person name="Han Y."/>
            <person name="Kim J."/>
            <person name="Mondo S.J."/>
            <person name="Hofstad B.A."/>
            <person name="Robles A."/>
            <person name="Haridas S."/>
            <person name="Riley R."/>
            <person name="LaButti K."/>
            <person name="Pangilinan J."/>
            <person name="Andreopoulos W."/>
            <person name="Lipzen A."/>
            <person name="Yan J."/>
            <person name="Wang M."/>
            <person name="Ng V."/>
            <person name="Grigoriev I.V."/>
            <person name="Spatafora J.W."/>
            <person name="Magnuson J.K."/>
            <person name="Baker S.E."/>
            <person name="Pomraning K.R."/>
        </authorList>
    </citation>
    <scope>NUCLEOTIDE SEQUENCE [LARGE SCALE GENOMIC DNA]</scope>
    <source>
        <strain evidence="7 8">Phaff 52-87</strain>
    </source>
</reference>
<evidence type="ECO:0000313" key="8">
    <source>
        <dbReference type="Proteomes" id="UP001498771"/>
    </source>
</evidence>
<dbReference type="SUPFAM" id="SSF54928">
    <property type="entry name" value="RNA-binding domain, RBD"/>
    <property type="match status" value="3"/>
</dbReference>
<feature type="domain" description="RRM" evidence="6">
    <location>
        <begin position="280"/>
        <end position="357"/>
    </location>
</feature>
<dbReference type="SMART" id="SM00360">
    <property type="entry name" value="RRM"/>
    <property type="match status" value="3"/>
</dbReference>
<evidence type="ECO:0000256" key="3">
    <source>
        <dbReference type="ARBA" id="ARBA00022884"/>
    </source>
</evidence>
<dbReference type="InterPro" id="IPR029123">
    <property type="entry name" value="RBM39_linker"/>
</dbReference>
<keyword evidence="2" id="KW-0677">Repeat</keyword>
<dbReference type="InterPro" id="IPR000504">
    <property type="entry name" value="RRM_dom"/>
</dbReference>
<dbReference type="Proteomes" id="UP001498771">
    <property type="component" value="Unassembled WGS sequence"/>
</dbReference>
<feature type="domain" description="RRM" evidence="6">
    <location>
        <begin position="171"/>
        <end position="248"/>
    </location>
</feature>